<feature type="domain" description="VWFA" evidence="1">
    <location>
        <begin position="74"/>
        <end position="263"/>
    </location>
</feature>
<dbReference type="SMART" id="SM00327">
    <property type="entry name" value="VWA"/>
    <property type="match status" value="1"/>
</dbReference>
<protein>
    <recommendedName>
        <fullName evidence="1">VWFA domain-containing protein</fullName>
    </recommendedName>
</protein>
<dbReference type="InterPro" id="IPR036465">
    <property type="entry name" value="vWFA_dom_sf"/>
</dbReference>
<dbReference type="GeneID" id="4395657"/>
<name>Q2GTB7_CHAGB</name>
<dbReference type="InterPro" id="IPR002035">
    <property type="entry name" value="VWF_A"/>
</dbReference>
<dbReference type="PANTHER" id="PTHR10579:SF156">
    <property type="entry name" value="VWFA DOMAIN-CONTAINING PROTEIN"/>
    <property type="match status" value="1"/>
</dbReference>
<dbReference type="OrthoDB" id="10264538at2759"/>
<proteinExistence type="predicted"/>
<dbReference type="HOGENOM" id="CLU_013635_0_0_1"/>
<dbReference type="VEuPathDB" id="FungiDB:CHGG_08787"/>
<dbReference type="RefSeq" id="XP_001226714.1">
    <property type="nucleotide sequence ID" value="XM_001226713.1"/>
</dbReference>
<dbReference type="Proteomes" id="UP000001056">
    <property type="component" value="Unassembled WGS sequence"/>
</dbReference>
<sequence>MVLTRIVSGCPSHEAGNAAMANGLTLAVGPKKPSNSLQLQLHPFSSEHERGGLIVKIQPPREPENADLHHVPCDLVLSIDISGSMADEAPAPSKPGGEAGEDTGLRVIDLVKHAARTIVATLDSRDRLGIVTFTNRSKVGIPPYENKAKTLENIESMEPFSSTNMWHGIRDGLSLFSEAEGGSTGRVPALLVLTDGMPNYMCPPKGYVPMLRSMEPLPATIHTFGFGYELRSGLLKSIAEVGGGNYSFIPDAGMLGTVFIHAVAHLQSTFANNAKLRLTYPSYLKLEEMTGEAVGRQEPVELEGDVPESMTSLTIPIDNIQYGQSRDICLRYGNLAAAIQKEGGANPPPAITAVLEYQHFSPTVHQAVAQQSPFASTPSLHPDEIAYHLSRAALIAFFATFSPLNVQYEHEPLGSLPTNSTKLLQSLVDSLPASPKFTTTIGGYAGCRSLLIDICGAPVPTTNPSSWTGQVALALLDPTFYRRWGRHYLASLAGAHARQVCNSFKDAGPLQYGVDSPLFQRCRDRLDKAFDSLPPPVPPVRASRRNGRNQNAHTVRAPVSMARYNNAGNGCFAGCSPVLLAGGKGLVRINRLRAGMEVVTPCGPRKVAAVLRMPVRRVEMCLVAAAAGPSGKGKSRLLVTPWHPVELHQGGKWVFPRDHAARSVRYTGAVYSVLLERDEEPDAHAILVGGVWGVTMGHGLTTQVLGRRYDVRVHEFYGAYDTVSKALARLPQRAGGVAMGAGLTRDPVTGKVIGFSAVKPEEVKALGMRQQGRGVFA</sequence>
<dbReference type="Pfam" id="PF14623">
    <property type="entry name" value="Vint"/>
    <property type="match status" value="1"/>
</dbReference>
<dbReference type="Pfam" id="PF13519">
    <property type="entry name" value="VWA_2"/>
    <property type="match status" value="1"/>
</dbReference>
<organism evidence="2 3">
    <name type="scientific">Chaetomium globosum (strain ATCC 6205 / CBS 148.51 / DSM 1962 / NBRC 6347 / NRRL 1970)</name>
    <name type="common">Soil fungus</name>
    <dbReference type="NCBI Taxonomy" id="306901"/>
    <lineage>
        <taxon>Eukaryota</taxon>
        <taxon>Fungi</taxon>
        <taxon>Dikarya</taxon>
        <taxon>Ascomycota</taxon>
        <taxon>Pezizomycotina</taxon>
        <taxon>Sordariomycetes</taxon>
        <taxon>Sordariomycetidae</taxon>
        <taxon>Sordariales</taxon>
        <taxon>Chaetomiaceae</taxon>
        <taxon>Chaetomium</taxon>
    </lineage>
</organism>
<dbReference type="PROSITE" id="PS50234">
    <property type="entry name" value="VWFA"/>
    <property type="match status" value="1"/>
</dbReference>
<dbReference type="eggNOG" id="ENOG502REND">
    <property type="taxonomic scope" value="Eukaryota"/>
</dbReference>
<gene>
    <name evidence="2" type="ORF">CHGG_08787</name>
</gene>
<dbReference type="OMA" id="QVCNSFK"/>
<dbReference type="Pfam" id="PF14624">
    <property type="entry name" value="Vwaint"/>
    <property type="match status" value="1"/>
</dbReference>
<dbReference type="InParanoid" id="Q2GTB7"/>
<dbReference type="AlphaFoldDB" id="Q2GTB7"/>
<evidence type="ECO:0000313" key="3">
    <source>
        <dbReference type="Proteomes" id="UP000001056"/>
    </source>
</evidence>
<dbReference type="PANTHER" id="PTHR10579">
    <property type="entry name" value="CALCIUM-ACTIVATED CHLORIDE CHANNEL REGULATOR"/>
    <property type="match status" value="1"/>
</dbReference>
<dbReference type="InterPro" id="IPR032838">
    <property type="entry name" value="Vwaint_dom"/>
</dbReference>
<dbReference type="InterPro" id="IPR051266">
    <property type="entry name" value="CLCR"/>
</dbReference>
<evidence type="ECO:0000259" key="1">
    <source>
        <dbReference type="PROSITE" id="PS50234"/>
    </source>
</evidence>
<dbReference type="EMBL" id="CH408034">
    <property type="protein sequence ID" value="EAQ84773.1"/>
    <property type="molecule type" value="Genomic_DNA"/>
</dbReference>
<evidence type="ECO:0000313" key="2">
    <source>
        <dbReference type="EMBL" id="EAQ84773.1"/>
    </source>
</evidence>
<keyword evidence="3" id="KW-1185">Reference proteome</keyword>
<dbReference type="SUPFAM" id="SSF53300">
    <property type="entry name" value="vWA-like"/>
    <property type="match status" value="1"/>
</dbReference>
<dbReference type="InterPro" id="IPR039510">
    <property type="entry name" value="Vint_dom"/>
</dbReference>
<dbReference type="Gene3D" id="3.40.50.410">
    <property type="entry name" value="von Willebrand factor, type A domain"/>
    <property type="match status" value="1"/>
</dbReference>
<dbReference type="STRING" id="306901.Q2GTB7"/>
<accession>Q2GTB7</accession>
<reference evidence="3" key="1">
    <citation type="journal article" date="2015" name="Genome Announc.">
        <title>Draft genome sequence of the cellulolytic fungus Chaetomium globosum.</title>
        <authorList>
            <person name="Cuomo C.A."/>
            <person name="Untereiner W.A."/>
            <person name="Ma L.-J."/>
            <person name="Grabherr M."/>
            <person name="Birren B.W."/>
        </authorList>
    </citation>
    <scope>NUCLEOTIDE SEQUENCE [LARGE SCALE GENOMIC DNA]</scope>
    <source>
        <strain evidence="3">ATCC 6205 / CBS 148.51 / DSM 1962 / NBRC 6347 / NRRL 1970</strain>
    </source>
</reference>